<dbReference type="InterPro" id="IPR005117">
    <property type="entry name" value="NiRdtase/SiRdtase_haem-b_fer"/>
</dbReference>
<sequence length="260" mass="27741">MPRPIISTHSDSTALRLFPAGGITSSQDWLELAETARAFADANVYLTAHSTVELRNITQLDQAVERLSATSLHTSSCRVVASPLNARARQLAHSIGTAVPDSAAENLVVGVDAGDGTIESQGLDVCVYLAESSSEVRVSTAEQELSTTITEAPQAVAQLLHKLGSNNDAELFDATLPTTELPIGWLAEHMPEGRVELGVGLYQGVMHADIAELVGRMEVPVTITPWKGLIFHDLAEADAEVVVRVLAPRGLIFDVNSPFL</sequence>
<dbReference type="AlphaFoldDB" id="A0AAV5GAA0"/>
<dbReference type="SUPFAM" id="SSF55124">
    <property type="entry name" value="Nitrite/Sulfite reductase N-terminal domain-like"/>
    <property type="match status" value="2"/>
</dbReference>
<dbReference type="GO" id="GO:0016491">
    <property type="term" value="F:oxidoreductase activity"/>
    <property type="evidence" value="ECO:0007669"/>
    <property type="project" value="InterPro"/>
</dbReference>
<dbReference type="EMBL" id="BQKK01000001">
    <property type="protein sequence ID" value="GJN42451.1"/>
    <property type="molecule type" value="Genomic_DNA"/>
</dbReference>
<proteinExistence type="predicted"/>
<evidence type="ECO:0000259" key="1">
    <source>
        <dbReference type="Pfam" id="PF03460"/>
    </source>
</evidence>
<gene>
    <name evidence="2" type="ORF">CAT723_09300</name>
</gene>
<comment type="caution">
    <text evidence="2">The sequence shown here is derived from an EMBL/GenBank/DDBJ whole genome shotgun (WGS) entry which is preliminary data.</text>
</comment>
<feature type="domain" description="Nitrite/Sulfite reductase ferredoxin-like" evidence="1">
    <location>
        <begin position="12"/>
        <end position="59"/>
    </location>
</feature>
<dbReference type="Pfam" id="PF03460">
    <property type="entry name" value="NIR_SIR_ferr"/>
    <property type="match status" value="1"/>
</dbReference>
<organism evidence="2 3">
    <name type="scientific">Corynebacterium ammoniagenes</name>
    <name type="common">Brevibacterium ammoniagenes</name>
    <dbReference type="NCBI Taxonomy" id="1697"/>
    <lineage>
        <taxon>Bacteria</taxon>
        <taxon>Bacillati</taxon>
        <taxon>Actinomycetota</taxon>
        <taxon>Actinomycetes</taxon>
        <taxon>Mycobacteriales</taxon>
        <taxon>Corynebacteriaceae</taxon>
        <taxon>Corynebacterium</taxon>
    </lineage>
</organism>
<evidence type="ECO:0000313" key="3">
    <source>
        <dbReference type="Proteomes" id="UP001054925"/>
    </source>
</evidence>
<evidence type="ECO:0000313" key="2">
    <source>
        <dbReference type="EMBL" id="GJN42451.1"/>
    </source>
</evidence>
<dbReference type="RefSeq" id="WP_003845792.1">
    <property type="nucleotide sequence ID" value="NZ_BQKK01000001.1"/>
</dbReference>
<name>A0AAV5GAA0_CORAM</name>
<reference evidence="2" key="1">
    <citation type="submission" date="2021-12" db="EMBL/GenBank/DDBJ databases">
        <title>Draft genome sequence of Corynebacterium ammoniagenes strain T-723.</title>
        <authorList>
            <person name="Matsuzawa M."/>
            <person name="Hiratani M."/>
            <person name="Abe I."/>
            <person name="Tsuji Y."/>
            <person name="Nakamura J."/>
        </authorList>
    </citation>
    <scope>NUCLEOTIDE SEQUENCE</scope>
    <source>
        <strain evidence="2">T-723</strain>
    </source>
</reference>
<accession>A0AAV5GAA0</accession>
<protein>
    <recommendedName>
        <fullName evidence="1">Nitrite/Sulfite reductase ferredoxin-like domain-containing protein</fullName>
    </recommendedName>
</protein>
<dbReference type="Proteomes" id="UP001054925">
    <property type="component" value="Unassembled WGS sequence"/>
</dbReference>
<dbReference type="InterPro" id="IPR036136">
    <property type="entry name" value="Nit/Sulf_reduc_fer-like_dom_sf"/>
</dbReference>